<sequence>MSELPDPVTQSFIVYMRHQLYRLRAARSRSDYGGMSIETAIIVGVLVLLAIGLGTFLSTKLTEKEGAIK</sequence>
<protein>
    <recommendedName>
        <fullName evidence="4">Flp family type IVb pilin</fullName>
    </recommendedName>
</protein>
<keyword evidence="1" id="KW-1133">Transmembrane helix</keyword>
<accession>A0A6N7L1C2</accession>
<reference evidence="2 3" key="1">
    <citation type="submission" date="2019-09" db="EMBL/GenBank/DDBJ databases">
        <title>Genome Sequences of Streptomyces kaniharaensis ATCC 21070.</title>
        <authorList>
            <person name="Zhu W."/>
            <person name="De Crecy-Lagard V."/>
            <person name="Richards N.G."/>
        </authorList>
    </citation>
    <scope>NUCLEOTIDE SEQUENCE [LARGE SCALE GENOMIC DNA]</scope>
    <source>
        <strain evidence="2 3">SF-557</strain>
    </source>
</reference>
<dbReference type="EMBL" id="WBOF01000005">
    <property type="protein sequence ID" value="MQS17540.1"/>
    <property type="molecule type" value="Genomic_DNA"/>
</dbReference>
<evidence type="ECO:0000313" key="3">
    <source>
        <dbReference type="Proteomes" id="UP000450000"/>
    </source>
</evidence>
<gene>
    <name evidence="2" type="ORF">F7Q99_36480</name>
</gene>
<organism evidence="2 3">
    <name type="scientific">Streptomyces kaniharaensis</name>
    <dbReference type="NCBI Taxonomy" id="212423"/>
    <lineage>
        <taxon>Bacteria</taxon>
        <taxon>Bacillati</taxon>
        <taxon>Actinomycetota</taxon>
        <taxon>Actinomycetes</taxon>
        <taxon>Kitasatosporales</taxon>
        <taxon>Streptomycetaceae</taxon>
        <taxon>Streptomyces</taxon>
    </lineage>
</organism>
<evidence type="ECO:0008006" key="4">
    <source>
        <dbReference type="Google" id="ProtNLM"/>
    </source>
</evidence>
<keyword evidence="1" id="KW-0472">Membrane</keyword>
<proteinExistence type="predicted"/>
<evidence type="ECO:0000313" key="2">
    <source>
        <dbReference type="EMBL" id="MQS17540.1"/>
    </source>
</evidence>
<dbReference type="RefSeq" id="WP_153470651.1">
    <property type="nucleotide sequence ID" value="NZ_WBOF01000005.1"/>
</dbReference>
<keyword evidence="1" id="KW-0812">Transmembrane</keyword>
<keyword evidence="3" id="KW-1185">Reference proteome</keyword>
<dbReference type="AlphaFoldDB" id="A0A6N7L1C2"/>
<dbReference type="Proteomes" id="UP000450000">
    <property type="component" value="Unassembled WGS sequence"/>
</dbReference>
<feature type="transmembrane region" description="Helical" evidence="1">
    <location>
        <begin position="39"/>
        <end position="59"/>
    </location>
</feature>
<comment type="caution">
    <text evidence="2">The sequence shown here is derived from an EMBL/GenBank/DDBJ whole genome shotgun (WGS) entry which is preliminary data.</text>
</comment>
<evidence type="ECO:0000256" key="1">
    <source>
        <dbReference type="SAM" id="Phobius"/>
    </source>
</evidence>
<name>A0A6N7L1C2_9ACTN</name>